<dbReference type="GO" id="GO:0016747">
    <property type="term" value="F:acyltransferase activity, transferring groups other than amino-acyl groups"/>
    <property type="evidence" value="ECO:0007669"/>
    <property type="project" value="InterPro"/>
</dbReference>
<dbReference type="FunFam" id="3.40.630.30:FF:000035">
    <property type="entry name" value="GNAT family N-acetyltransferase"/>
    <property type="match status" value="1"/>
</dbReference>
<evidence type="ECO:0000256" key="1">
    <source>
        <dbReference type="ARBA" id="ARBA00009623"/>
    </source>
</evidence>
<dbReference type="Proteomes" id="UP000303847">
    <property type="component" value="Chromosome"/>
</dbReference>
<organism evidence="4 6">
    <name type="scientific">Brenneria nigrifluens DSM 30175 = ATCC 13028</name>
    <dbReference type="NCBI Taxonomy" id="1121120"/>
    <lineage>
        <taxon>Bacteria</taxon>
        <taxon>Pseudomonadati</taxon>
        <taxon>Pseudomonadota</taxon>
        <taxon>Gammaproteobacteria</taxon>
        <taxon>Enterobacterales</taxon>
        <taxon>Pectobacteriaceae</taxon>
        <taxon>Brenneria</taxon>
    </lineage>
</organism>
<evidence type="ECO:0000313" key="5">
    <source>
        <dbReference type="EMBL" id="QCR03437.1"/>
    </source>
</evidence>
<dbReference type="Gene3D" id="3.40.630.30">
    <property type="match status" value="1"/>
</dbReference>
<dbReference type="EMBL" id="CP034036">
    <property type="protein sequence ID" value="QCR03437.1"/>
    <property type="molecule type" value="Genomic_DNA"/>
</dbReference>
<dbReference type="CDD" id="cd04301">
    <property type="entry name" value="NAT_SF"/>
    <property type="match status" value="1"/>
</dbReference>
<dbReference type="Pfam" id="PF13673">
    <property type="entry name" value="Acetyltransf_10"/>
    <property type="match status" value="1"/>
</dbReference>
<keyword evidence="4" id="KW-0808">Transferase</keyword>
<evidence type="ECO:0000313" key="7">
    <source>
        <dbReference type="Proteomes" id="UP000303847"/>
    </source>
</evidence>
<dbReference type="OrthoDB" id="9796171at2"/>
<evidence type="ECO:0000313" key="4">
    <source>
        <dbReference type="EMBL" id="PWC25699.1"/>
    </source>
</evidence>
<accession>A0A2U1UVJ2</accession>
<dbReference type="PROSITE" id="PS51186">
    <property type="entry name" value="GNAT"/>
    <property type="match status" value="1"/>
</dbReference>
<comment type="similarity">
    <text evidence="1">Belongs to the UPF0039 (ElaA) family.</text>
</comment>
<evidence type="ECO:0000313" key="6">
    <source>
        <dbReference type="Proteomes" id="UP000295985"/>
    </source>
</evidence>
<gene>
    <name evidence="4" type="ORF">DDT54_03235</name>
    <name evidence="5" type="ORF">EH206_03945</name>
</gene>
<sequence length="167" mass="18764">MDLIWHDWHVADLNVYSLHDILALRNQVFIVEQRCPYQDIDGRDLAEGSRHIAAYRHGGIVAYARLLAPHPGNDVVTIGRVIVAPDARGRHLGHLLMEHALIGCARHWPQKHLLLSAQAHLQDFYAAFGFVAVGESYDEDGIPHIDMRNIILSAPVPRSYCSPNPEK</sequence>
<proteinExistence type="inferred from homology"/>
<dbReference type="InterPro" id="IPR016181">
    <property type="entry name" value="Acyl_CoA_acyltransferase"/>
</dbReference>
<reference evidence="5 7" key="2">
    <citation type="submission" date="2018-11" db="EMBL/GenBank/DDBJ databases">
        <title>Genome sequences of Brenneria nigrifluens and Brenneria rubrifaciens.</title>
        <authorList>
            <person name="Poret-Peterson A.T."/>
            <person name="McClean A.E."/>
            <person name="Kluepfel D.A."/>
        </authorList>
    </citation>
    <scope>NUCLEOTIDE SEQUENCE [LARGE SCALE GENOMIC DNA]</scope>
    <source>
        <strain evidence="5 7">ATCC 13028</strain>
    </source>
</reference>
<keyword evidence="7" id="KW-1185">Reference proteome</keyword>
<dbReference type="InterPro" id="IPR000182">
    <property type="entry name" value="GNAT_dom"/>
</dbReference>
<dbReference type="RefSeq" id="WP_009111521.1">
    <property type="nucleotide sequence ID" value="NZ_CP034036.1"/>
</dbReference>
<dbReference type="EMBL" id="QDKK01000002">
    <property type="protein sequence ID" value="PWC25699.1"/>
    <property type="molecule type" value="Genomic_DNA"/>
</dbReference>
<dbReference type="NCBIfam" id="NF007644">
    <property type="entry name" value="PRK10314.1"/>
    <property type="match status" value="1"/>
</dbReference>
<dbReference type="Proteomes" id="UP000295985">
    <property type="component" value="Unassembled WGS sequence"/>
</dbReference>
<evidence type="ECO:0000259" key="3">
    <source>
        <dbReference type="PROSITE" id="PS51186"/>
    </source>
</evidence>
<reference evidence="4 6" key="1">
    <citation type="submission" date="2018-04" db="EMBL/GenBank/DDBJ databases">
        <title>Brenneria corticis sp.nov.</title>
        <authorList>
            <person name="Li Y."/>
        </authorList>
    </citation>
    <scope>NUCLEOTIDE SEQUENCE [LARGE SCALE GENOMIC DNA]</scope>
    <source>
        <strain evidence="4 6">LMG 2694</strain>
    </source>
</reference>
<dbReference type="SUPFAM" id="SSF55729">
    <property type="entry name" value="Acyl-CoA N-acyltransferases (Nat)"/>
    <property type="match status" value="1"/>
</dbReference>
<name>A0A2U1UVJ2_9GAMM</name>
<dbReference type="AlphaFoldDB" id="A0A2U1UVJ2"/>
<evidence type="ECO:0000256" key="2">
    <source>
        <dbReference type="ARBA" id="ARBA00072224"/>
    </source>
</evidence>
<feature type="domain" description="N-acetyltransferase" evidence="3">
    <location>
        <begin position="8"/>
        <end position="157"/>
    </location>
</feature>
<protein>
    <recommendedName>
        <fullName evidence="2">Protein ElaA</fullName>
    </recommendedName>
</protein>